<evidence type="ECO:0000256" key="7">
    <source>
        <dbReference type="ARBA" id="ARBA00023291"/>
    </source>
</evidence>
<dbReference type="SUPFAM" id="SSF54862">
    <property type="entry name" value="4Fe-4S ferredoxins"/>
    <property type="match status" value="1"/>
</dbReference>
<dbReference type="PANTHER" id="PTHR36923">
    <property type="entry name" value="FERREDOXIN"/>
    <property type="match status" value="1"/>
</dbReference>
<evidence type="ECO:0000259" key="9">
    <source>
        <dbReference type="PROSITE" id="PS51379"/>
    </source>
</evidence>
<keyword evidence="5 8" id="KW-0408">Iron</keyword>
<evidence type="ECO:0000313" key="11">
    <source>
        <dbReference type="Proteomes" id="UP000270471"/>
    </source>
</evidence>
<reference evidence="10 11" key="1">
    <citation type="submission" date="2017-11" db="EMBL/GenBank/DDBJ databases">
        <title>Draft genome of actinobacteria isolated from guarana (Paullinia cupana (Mart.) Ducke.</title>
        <authorList>
            <person name="Siqueira K.A."/>
            <person name="Liotti R.G."/>
            <person name="Mendes T.A.O."/>
            <person name="Soares M.A."/>
        </authorList>
    </citation>
    <scope>NUCLEOTIDE SEQUENCE [LARGE SCALE GENOMIC DNA]</scope>
    <source>
        <strain evidence="10 11">193</strain>
    </source>
</reference>
<keyword evidence="3 8" id="KW-0479">Metal-binding</keyword>
<dbReference type="PROSITE" id="PS51379">
    <property type="entry name" value="4FE4S_FER_2"/>
    <property type="match status" value="1"/>
</dbReference>
<evidence type="ECO:0000256" key="3">
    <source>
        <dbReference type="ARBA" id="ARBA00022723"/>
    </source>
</evidence>
<dbReference type="Pfam" id="PF13370">
    <property type="entry name" value="Fer4_13"/>
    <property type="match status" value="1"/>
</dbReference>
<gene>
    <name evidence="10" type="ORF">CTZ28_24175</name>
</gene>
<dbReference type="InterPro" id="IPR051269">
    <property type="entry name" value="Fe-S_cluster_ET"/>
</dbReference>
<dbReference type="GO" id="GO:0051538">
    <property type="term" value="F:3 iron, 4 sulfur cluster binding"/>
    <property type="evidence" value="ECO:0007669"/>
    <property type="project" value="UniProtKB-KW"/>
</dbReference>
<accession>A0A3M0I5A8</accession>
<keyword evidence="7" id="KW-0003">3Fe-4S</keyword>
<dbReference type="Proteomes" id="UP000270471">
    <property type="component" value="Unassembled WGS sequence"/>
</dbReference>
<dbReference type="GO" id="GO:0005506">
    <property type="term" value="F:iron ion binding"/>
    <property type="evidence" value="ECO:0007669"/>
    <property type="project" value="UniProtKB-UniRule"/>
</dbReference>
<dbReference type="AlphaFoldDB" id="A0A3M0I5A8"/>
<comment type="function">
    <text evidence="8">Ferredoxins are iron-sulfur proteins that transfer electrons in a wide variety of metabolic reactions.</text>
</comment>
<evidence type="ECO:0000256" key="2">
    <source>
        <dbReference type="ARBA" id="ARBA00022448"/>
    </source>
</evidence>
<keyword evidence="4 8" id="KW-0249">Electron transport</keyword>
<evidence type="ECO:0000256" key="5">
    <source>
        <dbReference type="ARBA" id="ARBA00023004"/>
    </source>
</evidence>
<dbReference type="Gene3D" id="3.30.70.20">
    <property type="match status" value="1"/>
</dbReference>
<dbReference type="InterPro" id="IPR017896">
    <property type="entry name" value="4Fe4S_Fe-S-bd"/>
</dbReference>
<organism evidence="10 11">
    <name type="scientific">Streptomyces shenzhenensis</name>
    <dbReference type="NCBI Taxonomy" id="943815"/>
    <lineage>
        <taxon>Bacteria</taxon>
        <taxon>Bacillati</taxon>
        <taxon>Actinomycetota</taxon>
        <taxon>Actinomycetes</taxon>
        <taxon>Kitasatosporales</taxon>
        <taxon>Streptomycetaceae</taxon>
        <taxon>Streptomyces</taxon>
    </lineage>
</organism>
<name>A0A3M0I5A8_9ACTN</name>
<evidence type="ECO:0000256" key="8">
    <source>
        <dbReference type="RuleBase" id="RU368020"/>
    </source>
</evidence>
<dbReference type="PANTHER" id="PTHR36923:SF3">
    <property type="entry name" value="FERREDOXIN"/>
    <property type="match status" value="1"/>
</dbReference>
<protein>
    <recommendedName>
        <fullName evidence="8">Ferredoxin</fullName>
    </recommendedName>
</protein>
<dbReference type="OrthoDB" id="9803319at2"/>
<feature type="domain" description="4Fe-4S ferredoxin-type" evidence="9">
    <location>
        <begin position="1"/>
        <end position="29"/>
    </location>
</feature>
<evidence type="ECO:0000313" key="10">
    <source>
        <dbReference type="EMBL" id="RMB83452.1"/>
    </source>
</evidence>
<dbReference type="RefSeq" id="WP_121891807.1">
    <property type="nucleotide sequence ID" value="NZ_PENI01000016.1"/>
</dbReference>
<dbReference type="PRINTS" id="PR00352">
    <property type="entry name" value="3FE4SFRDOXIN"/>
</dbReference>
<dbReference type="GO" id="GO:0009055">
    <property type="term" value="F:electron transfer activity"/>
    <property type="evidence" value="ECO:0007669"/>
    <property type="project" value="UniProtKB-UniRule"/>
</dbReference>
<dbReference type="EMBL" id="PENI01000016">
    <property type="protein sequence ID" value="RMB83452.1"/>
    <property type="molecule type" value="Genomic_DNA"/>
</dbReference>
<keyword evidence="6 8" id="KW-0411">Iron-sulfur</keyword>
<evidence type="ECO:0000256" key="4">
    <source>
        <dbReference type="ARBA" id="ARBA00022982"/>
    </source>
</evidence>
<comment type="cofactor">
    <cofactor evidence="1">
        <name>[3Fe-4S] cluster</name>
        <dbReference type="ChEBI" id="CHEBI:21137"/>
    </cofactor>
</comment>
<dbReference type="InterPro" id="IPR001080">
    <property type="entry name" value="3Fe4S_ferredoxin"/>
</dbReference>
<proteinExistence type="predicted"/>
<keyword evidence="11" id="KW-1185">Reference proteome</keyword>
<keyword evidence="2 8" id="KW-0813">Transport</keyword>
<comment type="caution">
    <text evidence="10">The sequence shown here is derived from an EMBL/GenBank/DDBJ whole genome shotgun (WGS) entry which is preliminary data.</text>
</comment>
<evidence type="ECO:0000256" key="6">
    <source>
        <dbReference type="ARBA" id="ARBA00023014"/>
    </source>
</evidence>
<sequence>MKVHIDEHRCVAGGQCVLVAPDVFDQREEDGIVVLLDDSPASDKAGELQEAVVVCPAAAIRLDQA</sequence>
<evidence type="ECO:0000256" key="1">
    <source>
        <dbReference type="ARBA" id="ARBA00001927"/>
    </source>
</evidence>